<accession>A0A4Y1YQD1</accession>
<dbReference type="Pfam" id="PF16785">
    <property type="entry name" value="SMBP"/>
    <property type="match status" value="1"/>
</dbReference>
<dbReference type="Gene3D" id="1.20.120.660">
    <property type="entry name" value="IL-4 antagonist (De novo design) like domain"/>
    <property type="match status" value="1"/>
</dbReference>
<dbReference type="EMBL" id="AP019755">
    <property type="protein sequence ID" value="BBL34145.1"/>
    <property type="molecule type" value="Genomic_DNA"/>
</dbReference>
<sequence length="111" mass="12254">MKKMLSNVAVLVFFLFGSVSVQAENSHLRQAIKHTEAAMEAVDARTIAEHAEEARHHATEAKSTDPKDQHILEGLKYLEEAIKESSVYNTDSARQAATDALDKFKQAVGTE</sequence>
<evidence type="ECO:0000313" key="2">
    <source>
        <dbReference type="EMBL" id="BBL34145.1"/>
    </source>
</evidence>
<keyword evidence="3" id="KW-1185">Reference proteome</keyword>
<name>A0A4Y1YQD1_9PROT</name>
<proteinExistence type="predicted"/>
<keyword evidence="1" id="KW-0732">Signal</keyword>
<evidence type="ECO:0008006" key="4">
    <source>
        <dbReference type="Google" id="ProtNLM"/>
    </source>
</evidence>
<reference evidence="2 3" key="1">
    <citation type="submission" date="2019-06" db="EMBL/GenBank/DDBJ databases">
        <title>Nitrosomonas stercoris KYUHI-S whole genome shotgun sequence.</title>
        <authorList>
            <person name="Nakagawa T."/>
            <person name="Tsuchiya Y."/>
            <person name="Takahashi R."/>
        </authorList>
    </citation>
    <scope>NUCLEOTIDE SEQUENCE [LARGE SCALE GENOMIC DNA]</scope>
    <source>
        <strain evidence="2 3">KYUHI-S</strain>
    </source>
</reference>
<organism evidence="2 3">
    <name type="scientific">Nitrosomonas stercoris</name>
    <dbReference type="NCBI Taxonomy" id="1444684"/>
    <lineage>
        <taxon>Bacteria</taxon>
        <taxon>Pseudomonadati</taxon>
        <taxon>Pseudomonadota</taxon>
        <taxon>Betaproteobacteria</taxon>
        <taxon>Nitrosomonadales</taxon>
        <taxon>Nitrosomonadaceae</taxon>
        <taxon>Nitrosomonas</taxon>
    </lineage>
</organism>
<dbReference type="Proteomes" id="UP000316473">
    <property type="component" value="Chromosome"/>
</dbReference>
<dbReference type="GO" id="GO:0046872">
    <property type="term" value="F:metal ion binding"/>
    <property type="evidence" value="ECO:0007669"/>
    <property type="project" value="InterPro"/>
</dbReference>
<feature type="chain" id="PRO_5021312520" description="Small metal-binding protein" evidence="1">
    <location>
        <begin position="24"/>
        <end position="111"/>
    </location>
</feature>
<gene>
    <name evidence="2" type="ORF">Nstercoris_00374</name>
</gene>
<dbReference type="AlphaFoldDB" id="A0A4Y1YQD1"/>
<feature type="signal peptide" evidence="1">
    <location>
        <begin position="1"/>
        <end position="23"/>
    </location>
</feature>
<dbReference type="InterPro" id="IPR031877">
    <property type="entry name" value="SmbP"/>
</dbReference>
<dbReference type="KEGG" id="nst:Nstercoris_00374"/>
<protein>
    <recommendedName>
        <fullName evidence="4">Small metal-binding protein</fullName>
    </recommendedName>
</protein>
<dbReference type="CDD" id="cd13840">
    <property type="entry name" value="SMBP_like"/>
    <property type="match status" value="1"/>
</dbReference>
<evidence type="ECO:0000256" key="1">
    <source>
        <dbReference type="SAM" id="SignalP"/>
    </source>
</evidence>
<evidence type="ECO:0000313" key="3">
    <source>
        <dbReference type="Proteomes" id="UP000316473"/>
    </source>
</evidence>